<keyword evidence="2" id="KW-1185">Reference proteome</keyword>
<dbReference type="Proteomes" id="UP000467841">
    <property type="component" value="Unassembled WGS sequence"/>
</dbReference>
<reference evidence="1" key="1">
    <citation type="submission" date="2020-01" db="EMBL/GenBank/DDBJ databases">
        <authorList>
            <person name="Mishra B."/>
        </authorList>
    </citation>
    <scope>NUCLEOTIDE SEQUENCE [LARGE SCALE GENOMIC DNA]</scope>
</reference>
<evidence type="ECO:0000313" key="2">
    <source>
        <dbReference type="Proteomes" id="UP000467841"/>
    </source>
</evidence>
<dbReference type="OrthoDB" id="8693905at2759"/>
<sequence>MSQIVNSVCRSELEFSRLVSCLRPDETEDAIANSCQKLAAMIRQRPEQKAVFVTQHGNMWRVAADKRNYKRITSTSKKMLVSLVLLSSVAPEDVRQQHHRASLSLSANRTSTDKLQKLAEAVSDGFPVTQPEQVRPLLSLLEKEPPSRR</sequence>
<accession>A0A6D2KD49</accession>
<comment type="caution">
    <text evidence="1">The sequence shown here is derived from an EMBL/GenBank/DDBJ whole genome shotgun (WGS) entry which is preliminary data.</text>
</comment>
<dbReference type="EMBL" id="CACVBM020001462">
    <property type="protein sequence ID" value="CAA7050994.1"/>
    <property type="molecule type" value="Genomic_DNA"/>
</dbReference>
<evidence type="ECO:0000313" key="1">
    <source>
        <dbReference type="EMBL" id="CAA7050994.1"/>
    </source>
</evidence>
<protein>
    <submittedName>
        <fullName evidence="1">Uncharacterized protein</fullName>
    </submittedName>
</protein>
<proteinExistence type="predicted"/>
<gene>
    <name evidence="1" type="ORF">MERR_LOCUS38229</name>
</gene>
<organism evidence="1 2">
    <name type="scientific">Microthlaspi erraticum</name>
    <dbReference type="NCBI Taxonomy" id="1685480"/>
    <lineage>
        <taxon>Eukaryota</taxon>
        <taxon>Viridiplantae</taxon>
        <taxon>Streptophyta</taxon>
        <taxon>Embryophyta</taxon>
        <taxon>Tracheophyta</taxon>
        <taxon>Spermatophyta</taxon>
        <taxon>Magnoliopsida</taxon>
        <taxon>eudicotyledons</taxon>
        <taxon>Gunneridae</taxon>
        <taxon>Pentapetalae</taxon>
        <taxon>rosids</taxon>
        <taxon>malvids</taxon>
        <taxon>Brassicales</taxon>
        <taxon>Brassicaceae</taxon>
        <taxon>Coluteocarpeae</taxon>
        <taxon>Microthlaspi</taxon>
    </lineage>
</organism>
<dbReference type="AlphaFoldDB" id="A0A6D2KD49"/>
<name>A0A6D2KD49_9BRAS</name>